<dbReference type="AlphaFoldDB" id="A0A1R3IWX2"/>
<gene>
    <name evidence="5" type="ORF">CCACVL1_09306</name>
</gene>
<dbReference type="GO" id="GO:0003964">
    <property type="term" value="F:RNA-directed DNA polymerase activity"/>
    <property type="evidence" value="ECO:0007669"/>
    <property type="project" value="UniProtKB-KW"/>
</dbReference>
<evidence type="ECO:0000259" key="2">
    <source>
        <dbReference type="Pfam" id="PF07727"/>
    </source>
</evidence>
<dbReference type="STRING" id="210143.A0A1R3IWX2"/>
<dbReference type="Gramene" id="OMO87030">
    <property type="protein sequence ID" value="OMO87030"/>
    <property type="gene ID" value="CCACVL1_09306"/>
</dbReference>
<dbReference type="OrthoDB" id="998494at2759"/>
<keyword evidence="5" id="KW-0808">Transferase</keyword>
<keyword evidence="6" id="KW-1185">Reference proteome</keyword>
<evidence type="ECO:0000313" key="5">
    <source>
        <dbReference type="EMBL" id="OMO87030.1"/>
    </source>
</evidence>
<feature type="domain" description="Retrotransposon Copia-like N-terminal" evidence="3">
    <location>
        <begin position="18"/>
        <end position="65"/>
    </location>
</feature>
<keyword evidence="5" id="KW-0548">Nucleotidyltransferase</keyword>
<feature type="compositionally biased region" description="Polar residues" evidence="1">
    <location>
        <begin position="379"/>
        <end position="411"/>
    </location>
</feature>
<sequence>MNSSNSTTLDSSNPYFLHHSDNPGTPLVSTILTGDNYSSWNQAMMTALSAKNKFAFVNGTLQQPESSSSLYPLWARCNDMVKSWLLNSVSKEIASSIIFETSAATMWTDLKESVNRAYSLLLQEEKQRQVSAAPDMNSDKVAFAVAHSFSNRTQSFHSGGSKFLSKNRPTCEHCKMVGHTKNKCYILYGYPPGHRLHRGTKSKIDQGGQISKENTSFMASLTSEQIQQLLSLLPNNQSSKANFVGKVSLSPNFPVWIVDTATYLINRLPTPVLQNKTPHEILFQKPPSYNHLKVFGCLCYATNLSPSRAKFDERAKECIFVGYPMQQKAYRLYDLSNQEYLVSRDVVFQENIFPFQQSRTPPTPSQVLPLPIPDNNFFNSLPSSPIESPNETPIISNDSSLSEISLPSNEDQPLARPQRNRRPPPYLQYYECSKVRRQPSQSSSTTSGSGTQYPISNFLSTHRLSSTYSTFVSNITSIAEPKSYSEAIKDPNWKAVIDAELHALEANKTWSIVDLPPHKSPVGCKWVFKVKYKSDGSIERYKARLVAKGYTQQEGIDFHKTFAPVAKMTTVRCLLAIASAKNWPLYQRPHFDAALRLVRYLKSSLGQGILLSSLSDFKLRVFSDSDWASCPDTRRSLTGFCILPGSSPISWKTKKQQTVSCSSAEAEYRAMAFTCREIVWLQSLLHDFGISQCTPASLHCDNKAALHIAANPVFHEMSKHIEVDCHFIRDKLQQKIIETSHISTTQQPADLFTKPLGKNQLHHLLLKLAVHDIHSPT</sequence>
<feature type="domain" description="Retroviral polymerase SH3-like" evidence="4">
    <location>
        <begin position="297"/>
        <end position="358"/>
    </location>
</feature>
<dbReference type="Pfam" id="PF14244">
    <property type="entry name" value="Retrotran_gag_3"/>
    <property type="match status" value="1"/>
</dbReference>
<organism evidence="5 6">
    <name type="scientific">Corchorus capsularis</name>
    <name type="common">Jute</name>
    <dbReference type="NCBI Taxonomy" id="210143"/>
    <lineage>
        <taxon>Eukaryota</taxon>
        <taxon>Viridiplantae</taxon>
        <taxon>Streptophyta</taxon>
        <taxon>Embryophyta</taxon>
        <taxon>Tracheophyta</taxon>
        <taxon>Spermatophyta</taxon>
        <taxon>Magnoliopsida</taxon>
        <taxon>eudicotyledons</taxon>
        <taxon>Gunneridae</taxon>
        <taxon>Pentapetalae</taxon>
        <taxon>rosids</taxon>
        <taxon>malvids</taxon>
        <taxon>Malvales</taxon>
        <taxon>Malvaceae</taxon>
        <taxon>Grewioideae</taxon>
        <taxon>Apeibeae</taxon>
        <taxon>Corchorus</taxon>
    </lineage>
</organism>
<reference evidence="5 6" key="1">
    <citation type="submission" date="2013-09" db="EMBL/GenBank/DDBJ databases">
        <title>Corchorus capsularis genome sequencing.</title>
        <authorList>
            <person name="Alam M."/>
            <person name="Haque M.S."/>
            <person name="Islam M.S."/>
            <person name="Emdad E.M."/>
            <person name="Islam M.M."/>
            <person name="Ahmed B."/>
            <person name="Halim A."/>
            <person name="Hossen Q.M.M."/>
            <person name="Hossain M.Z."/>
            <person name="Ahmed R."/>
            <person name="Khan M.M."/>
            <person name="Islam R."/>
            <person name="Rashid M.M."/>
            <person name="Khan S.A."/>
            <person name="Rahman M.S."/>
            <person name="Alam M."/>
        </authorList>
    </citation>
    <scope>NUCLEOTIDE SEQUENCE [LARGE SCALE GENOMIC DNA]</scope>
    <source>
        <strain evidence="6">cv. CVL-1</strain>
        <tissue evidence="5">Whole seedling</tissue>
    </source>
</reference>
<dbReference type="SUPFAM" id="SSF56672">
    <property type="entry name" value="DNA/RNA polymerases"/>
    <property type="match status" value="1"/>
</dbReference>
<keyword evidence="5" id="KW-0695">RNA-directed DNA polymerase</keyword>
<dbReference type="Proteomes" id="UP000188268">
    <property type="component" value="Unassembled WGS sequence"/>
</dbReference>
<dbReference type="PANTHER" id="PTHR11439">
    <property type="entry name" value="GAG-POL-RELATED RETROTRANSPOSON"/>
    <property type="match status" value="1"/>
</dbReference>
<evidence type="ECO:0000259" key="4">
    <source>
        <dbReference type="Pfam" id="PF25597"/>
    </source>
</evidence>
<evidence type="ECO:0000313" key="6">
    <source>
        <dbReference type="Proteomes" id="UP000188268"/>
    </source>
</evidence>
<dbReference type="Pfam" id="PF25597">
    <property type="entry name" value="SH3_retrovirus"/>
    <property type="match status" value="1"/>
</dbReference>
<feature type="compositionally biased region" description="Low complexity" evidence="1">
    <location>
        <begin position="440"/>
        <end position="452"/>
    </location>
</feature>
<dbReference type="CDD" id="cd09272">
    <property type="entry name" value="RNase_HI_RT_Ty1"/>
    <property type="match status" value="1"/>
</dbReference>
<dbReference type="InterPro" id="IPR029472">
    <property type="entry name" value="Copia-like_N"/>
</dbReference>
<evidence type="ECO:0000256" key="1">
    <source>
        <dbReference type="SAM" id="MobiDB-lite"/>
    </source>
</evidence>
<evidence type="ECO:0000259" key="3">
    <source>
        <dbReference type="Pfam" id="PF14244"/>
    </source>
</evidence>
<dbReference type="InterPro" id="IPR057670">
    <property type="entry name" value="SH3_retrovirus"/>
</dbReference>
<dbReference type="OMA" id="VACKETH"/>
<proteinExistence type="predicted"/>
<accession>A0A1R3IWX2</accession>
<dbReference type="InterPro" id="IPR013103">
    <property type="entry name" value="RVT_2"/>
</dbReference>
<protein>
    <submittedName>
        <fullName evidence="5">Reverse transcriptase, RNA-dependent DNA polymerase</fullName>
    </submittedName>
</protein>
<dbReference type="EMBL" id="AWWV01009336">
    <property type="protein sequence ID" value="OMO87030.1"/>
    <property type="molecule type" value="Genomic_DNA"/>
</dbReference>
<feature type="domain" description="Reverse transcriptase Ty1/copia-type" evidence="2">
    <location>
        <begin position="507"/>
        <end position="587"/>
    </location>
</feature>
<comment type="caution">
    <text evidence="5">The sequence shown here is derived from an EMBL/GenBank/DDBJ whole genome shotgun (WGS) entry which is preliminary data.</text>
</comment>
<dbReference type="Pfam" id="PF07727">
    <property type="entry name" value="RVT_2"/>
    <property type="match status" value="1"/>
</dbReference>
<dbReference type="InterPro" id="IPR043502">
    <property type="entry name" value="DNA/RNA_pol_sf"/>
</dbReference>
<name>A0A1R3IWX2_COCAP</name>
<feature type="region of interest" description="Disordered" evidence="1">
    <location>
        <begin position="379"/>
        <end position="452"/>
    </location>
</feature>
<dbReference type="PANTHER" id="PTHR11439:SF498">
    <property type="entry name" value="DNAK FAMILY PROTEIN"/>
    <property type="match status" value="1"/>
</dbReference>